<dbReference type="OrthoDB" id="2021138at2759"/>
<dbReference type="GO" id="GO:0004862">
    <property type="term" value="F:cAMP-dependent protein kinase inhibitor activity"/>
    <property type="evidence" value="ECO:0007669"/>
    <property type="project" value="TreeGrafter"/>
</dbReference>
<keyword evidence="3" id="KW-1185">Reference proteome</keyword>
<reference evidence="2" key="1">
    <citation type="submission" date="2021-02" db="EMBL/GenBank/DDBJ databases">
        <authorList>
            <person name="Palmer J.M."/>
        </authorList>
    </citation>
    <scope>NUCLEOTIDE SEQUENCE</scope>
    <source>
        <strain evidence="2">SCRP23</strain>
    </source>
</reference>
<dbReference type="EMBL" id="JAGDFL010000011">
    <property type="protein sequence ID" value="KAG7401574.1"/>
    <property type="molecule type" value="Genomic_DNA"/>
</dbReference>
<dbReference type="InterPro" id="IPR050503">
    <property type="entry name" value="cAMP-dep_PK_reg_su-like"/>
</dbReference>
<evidence type="ECO:0000259" key="1">
    <source>
        <dbReference type="PROSITE" id="PS50042"/>
    </source>
</evidence>
<evidence type="ECO:0000313" key="2">
    <source>
        <dbReference type="EMBL" id="KAG7401574.1"/>
    </source>
</evidence>
<dbReference type="GO" id="GO:0034236">
    <property type="term" value="F:protein kinase A catalytic subunit binding"/>
    <property type="evidence" value="ECO:0007669"/>
    <property type="project" value="TreeGrafter"/>
</dbReference>
<dbReference type="GO" id="GO:0030552">
    <property type="term" value="F:cAMP binding"/>
    <property type="evidence" value="ECO:0007669"/>
    <property type="project" value="TreeGrafter"/>
</dbReference>
<dbReference type="PROSITE" id="PS50042">
    <property type="entry name" value="CNMP_BINDING_3"/>
    <property type="match status" value="2"/>
</dbReference>
<evidence type="ECO:0000313" key="3">
    <source>
        <dbReference type="Proteomes" id="UP000693981"/>
    </source>
</evidence>
<proteinExistence type="predicted"/>
<protein>
    <recommendedName>
        <fullName evidence="1">Cyclic nucleotide-binding domain-containing protein</fullName>
    </recommendedName>
</protein>
<dbReference type="InterPro" id="IPR000595">
    <property type="entry name" value="cNMP-bd_dom"/>
</dbReference>
<feature type="domain" description="Cyclic nucleotide-binding" evidence="1">
    <location>
        <begin position="1"/>
        <end position="110"/>
    </location>
</feature>
<comment type="caution">
    <text evidence="2">The sequence shown here is derived from an EMBL/GenBank/DDBJ whole genome shotgun (WGS) entry which is preliminary data.</text>
</comment>
<accession>A0A8T1X897</accession>
<feature type="domain" description="Cyclic nucleotide-binding" evidence="1">
    <location>
        <begin position="152"/>
        <end position="216"/>
    </location>
</feature>
<dbReference type="PANTHER" id="PTHR11635">
    <property type="entry name" value="CAMP-DEPENDENT PROTEIN KINASE REGULATORY CHAIN"/>
    <property type="match status" value="1"/>
</dbReference>
<sequence>MSEVSAKKLCKEMEFLHLNANDVVVSQGDKGSTCFILISGIVSVYVRNPEEQTRHKRLSRSHSISQSMRRLSSAQPVNYGTKVVTLTPGATFGELCLIEPDSKRSATVIVDPQAQTANFIVLTAASYLRMTRSQAIEGTITDNIAFLQHLLLFKNWTKMQVMHIVNSMKLVNVSAGQYLTRKGAEADSFFVFLRGEAVESVNLLVNESSEMSMGEVRGVQRSVRVELTFLGKFDVAGEYLAAEKKMPACPVDIRATTDVACLVLTVRC</sequence>
<dbReference type="GO" id="GO:0005952">
    <property type="term" value="C:cAMP-dependent protein kinase complex"/>
    <property type="evidence" value="ECO:0007669"/>
    <property type="project" value="InterPro"/>
</dbReference>
<dbReference type="PANTHER" id="PTHR11635:SF152">
    <property type="entry name" value="CAMP-DEPENDENT PROTEIN KINASE TYPE I REGULATORY SUBUNIT-RELATED"/>
    <property type="match status" value="1"/>
</dbReference>
<dbReference type="AlphaFoldDB" id="A0A8T1X897"/>
<dbReference type="CDD" id="cd00038">
    <property type="entry name" value="CAP_ED"/>
    <property type="match status" value="2"/>
</dbReference>
<dbReference type="Proteomes" id="UP000693981">
    <property type="component" value="Unassembled WGS sequence"/>
</dbReference>
<dbReference type="GO" id="GO:0005829">
    <property type="term" value="C:cytosol"/>
    <property type="evidence" value="ECO:0007669"/>
    <property type="project" value="TreeGrafter"/>
</dbReference>
<name>A0A8T1X897_9STRA</name>
<gene>
    <name evidence="2" type="ORF">PHYBOEH_000632</name>
</gene>
<organism evidence="2 3">
    <name type="scientific">Phytophthora boehmeriae</name>
    <dbReference type="NCBI Taxonomy" id="109152"/>
    <lineage>
        <taxon>Eukaryota</taxon>
        <taxon>Sar</taxon>
        <taxon>Stramenopiles</taxon>
        <taxon>Oomycota</taxon>
        <taxon>Peronosporomycetes</taxon>
        <taxon>Peronosporales</taxon>
        <taxon>Peronosporaceae</taxon>
        <taxon>Phytophthora</taxon>
    </lineage>
</organism>